<dbReference type="GO" id="GO:0004519">
    <property type="term" value="F:endonuclease activity"/>
    <property type="evidence" value="ECO:0007669"/>
    <property type="project" value="UniProtKB-KW"/>
</dbReference>
<dbReference type="Pfam" id="PF09561">
    <property type="entry name" value="RE_HpaII"/>
    <property type="match status" value="1"/>
</dbReference>
<organism evidence="1 2">
    <name type="scientific">Candidatus Cryptobacteroides faecigallinarum</name>
    <dbReference type="NCBI Taxonomy" id="2840763"/>
    <lineage>
        <taxon>Bacteria</taxon>
        <taxon>Pseudomonadati</taxon>
        <taxon>Bacteroidota</taxon>
        <taxon>Bacteroidia</taxon>
        <taxon>Bacteroidales</taxon>
        <taxon>Candidatus Cryptobacteroides</taxon>
    </lineage>
</organism>
<dbReference type="Proteomes" id="UP000823757">
    <property type="component" value="Unassembled WGS sequence"/>
</dbReference>
<name>A0A9D9NIE3_9BACT</name>
<reference evidence="1" key="1">
    <citation type="submission" date="2020-10" db="EMBL/GenBank/DDBJ databases">
        <authorList>
            <person name="Gilroy R."/>
        </authorList>
    </citation>
    <scope>NUCLEOTIDE SEQUENCE</scope>
    <source>
        <strain evidence="1">B1-13419</strain>
    </source>
</reference>
<reference evidence="1" key="2">
    <citation type="journal article" date="2021" name="PeerJ">
        <title>Extensive microbial diversity within the chicken gut microbiome revealed by metagenomics and culture.</title>
        <authorList>
            <person name="Gilroy R."/>
            <person name="Ravi A."/>
            <person name="Getino M."/>
            <person name="Pursley I."/>
            <person name="Horton D.L."/>
            <person name="Alikhan N.F."/>
            <person name="Baker D."/>
            <person name="Gharbi K."/>
            <person name="Hall N."/>
            <person name="Watson M."/>
            <person name="Adriaenssens E.M."/>
            <person name="Foster-Nyarko E."/>
            <person name="Jarju S."/>
            <person name="Secka A."/>
            <person name="Antonio M."/>
            <person name="Oren A."/>
            <person name="Chaudhuri R.R."/>
            <person name="La Ragione R."/>
            <person name="Hildebrand F."/>
            <person name="Pallen M.J."/>
        </authorList>
    </citation>
    <scope>NUCLEOTIDE SEQUENCE</scope>
    <source>
        <strain evidence="1">B1-13419</strain>
    </source>
</reference>
<accession>A0A9D9NIE3</accession>
<evidence type="ECO:0000313" key="2">
    <source>
        <dbReference type="Proteomes" id="UP000823757"/>
    </source>
</evidence>
<dbReference type="AlphaFoldDB" id="A0A9D9NIE3"/>
<dbReference type="InterPro" id="IPR019062">
    <property type="entry name" value="Restrct_endonuc_II_HpaII"/>
</dbReference>
<evidence type="ECO:0000313" key="1">
    <source>
        <dbReference type="EMBL" id="MBO8474934.1"/>
    </source>
</evidence>
<gene>
    <name evidence="1" type="ORF">IAB91_06565</name>
</gene>
<protein>
    <submittedName>
        <fullName evidence="1">HpaII family restriction endonuclease</fullName>
    </submittedName>
</protein>
<keyword evidence="1" id="KW-0378">Hydrolase</keyword>
<keyword evidence="1" id="KW-0540">Nuclease</keyword>
<dbReference type="EMBL" id="JADIMD010000100">
    <property type="protein sequence ID" value="MBO8474934.1"/>
    <property type="molecule type" value="Genomic_DNA"/>
</dbReference>
<sequence length="369" mass="41824">MALTGNKGEWSEIYVLLKLLGDGEVHAGDENLNEIKDLVYPIVMILREESEGKLKYLPENSDVVIQTSSGTELLRLPAKEFEHQAMSLLYSLQSIDDKDSGKKGAFSISYTEDFMTKIHCHSLKAKSSDKTDIRIVLHDRRTKLNTEMGFSIKSQLGGDSTLLNAGKTTNFNFKICGNNLSDADIEYINTLNPKQKKVILRVQAIKNKGCHLVFDKVDNPTFRNNLAMLDSSLGEIIGLLLLEQLEHDTNMLKDLVQALSEKNPLHFDISQNNPYYAYKVKNLLTSSALGMMPGKAWNGKYDANGGYLVVKESGDILCYHFYDRNRFEDFLYNNAYLERASTTRHEYAKIIKEEDGTLTFKLNLQIRLK</sequence>
<comment type="caution">
    <text evidence="1">The sequence shown here is derived from an EMBL/GenBank/DDBJ whole genome shotgun (WGS) entry which is preliminary data.</text>
</comment>
<proteinExistence type="predicted"/>
<keyword evidence="1" id="KW-0255">Endonuclease</keyword>